<feature type="domain" description="Fumarylacetoacetase-like C-terminal" evidence="3">
    <location>
        <begin position="110"/>
        <end position="360"/>
    </location>
</feature>
<comment type="similarity">
    <text evidence="1">Belongs to the FAH family.</text>
</comment>
<dbReference type="SUPFAM" id="SSF51735">
    <property type="entry name" value="NAD(P)-binding Rossmann-fold domains"/>
    <property type="match status" value="1"/>
</dbReference>
<dbReference type="PROSITE" id="PS00061">
    <property type="entry name" value="ADH_SHORT"/>
    <property type="match status" value="1"/>
</dbReference>
<dbReference type="InterPro" id="IPR020904">
    <property type="entry name" value="Sc_DH/Rdtase_CS"/>
</dbReference>
<dbReference type="Gene3D" id="3.90.850.10">
    <property type="entry name" value="Fumarylacetoacetase-like, C-terminal domain"/>
    <property type="match status" value="1"/>
</dbReference>
<evidence type="ECO:0000256" key="1">
    <source>
        <dbReference type="ARBA" id="ARBA00010211"/>
    </source>
</evidence>
<name>A0ABD3PP65_9STRA</name>
<dbReference type="AlphaFoldDB" id="A0ABD3PP65"/>
<dbReference type="InterPro" id="IPR051121">
    <property type="entry name" value="FAH"/>
</dbReference>
<evidence type="ECO:0000313" key="4">
    <source>
        <dbReference type="EMBL" id="KAL3789141.1"/>
    </source>
</evidence>
<keyword evidence="2" id="KW-0479">Metal-binding</keyword>
<dbReference type="PANTHER" id="PTHR42796">
    <property type="entry name" value="FUMARYLACETOACETATE HYDROLASE DOMAIN-CONTAINING PROTEIN 2A-RELATED"/>
    <property type="match status" value="1"/>
</dbReference>
<dbReference type="PRINTS" id="PR00081">
    <property type="entry name" value="GDHRDH"/>
</dbReference>
<reference evidence="4 5" key="1">
    <citation type="journal article" date="2020" name="G3 (Bethesda)">
        <title>Improved Reference Genome for Cyclotella cryptica CCMP332, a Model for Cell Wall Morphogenesis, Salinity Adaptation, and Lipid Production in Diatoms (Bacillariophyta).</title>
        <authorList>
            <person name="Roberts W.R."/>
            <person name="Downey K.M."/>
            <person name="Ruck E.C."/>
            <person name="Traller J.C."/>
            <person name="Alverson A.J."/>
        </authorList>
    </citation>
    <scope>NUCLEOTIDE SEQUENCE [LARGE SCALE GENOMIC DNA]</scope>
    <source>
        <strain evidence="4 5">CCMP332</strain>
    </source>
</reference>
<dbReference type="Pfam" id="PF01557">
    <property type="entry name" value="FAA_hydrolase"/>
    <property type="match status" value="1"/>
</dbReference>
<dbReference type="Proteomes" id="UP001516023">
    <property type="component" value="Unassembled WGS sequence"/>
</dbReference>
<dbReference type="InterPro" id="IPR011234">
    <property type="entry name" value="Fumarylacetoacetase-like_C"/>
</dbReference>
<comment type="caution">
    <text evidence="4">The sequence shown here is derived from an EMBL/GenBank/DDBJ whole genome shotgun (WGS) entry which is preliminary data.</text>
</comment>
<dbReference type="PRINTS" id="PR00080">
    <property type="entry name" value="SDRFAMILY"/>
</dbReference>
<organism evidence="4 5">
    <name type="scientific">Cyclotella cryptica</name>
    <dbReference type="NCBI Taxonomy" id="29204"/>
    <lineage>
        <taxon>Eukaryota</taxon>
        <taxon>Sar</taxon>
        <taxon>Stramenopiles</taxon>
        <taxon>Ochrophyta</taxon>
        <taxon>Bacillariophyta</taxon>
        <taxon>Coscinodiscophyceae</taxon>
        <taxon>Thalassiosirophycidae</taxon>
        <taxon>Stephanodiscales</taxon>
        <taxon>Stephanodiscaceae</taxon>
        <taxon>Cyclotella</taxon>
    </lineage>
</organism>
<dbReference type="GO" id="GO:0044281">
    <property type="term" value="P:small molecule metabolic process"/>
    <property type="evidence" value="ECO:0007669"/>
    <property type="project" value="UniProtKB-ARBA"/>
</dbReference>
<dbReference type="FunFam" id="3.40.50.720:FF:000084">
    <property type="entry name" value="Short-chain dehydrogenase reductase"/>
    <property type="match status" value="1"/>
</dbReference>
<gene>
    <name evidence="4" type="ORF">HJC23_012230</name>
</gene>
<dbReference type="InterPro" id="IPR002347">
    <property type="entry name" value="SDR_fam"/>
</dbReference>
<dbReference type="Gene3D" id="3.40.50.720">
    <property type="entry name" value="NAD(P)-binding Rossmann-like Domain"/>
    <property type="match status" value="1"/>
</dbReference>
<dbReference type="InterPro" id="IPR036291">
    <property type="entry name" value="NAD(P)-bd_dom_sf"/>
</dbReference>
<accession>A0ABD3PP65</accession>
<protein>
    <recommendedName>
        <fullName evidence="3">Fumarylacetoacetase-like C-terminal domain-containing protein</fullName>
    </recommendedName>
</protein>
<evidence type="ECO:0000313" key="5">
    <source>
        <dbReference type="Proteomes" id="UP001516023"/>
    </source>
</evidence>
<dbReference type="GO" id="GO:0046872">
    <property type="term" value="F:metal ion binding"/>
    <property type="evidence" value="ECO:0007669"/>
    <property type="project" value="UniProtKB-KW"/>
</dbReference>
<dbReference type="GO" id="GO:0003824">
    <property type="term" value="F:catalytic activity"/>
    <property type="evidence" value="ECO:0007669"/>
    <property type="project" value="UniProtKB-ARBA"/>
</dbReference>
<sequence length="666" mass="71003">MVKLARILTSSPHPTGPILTAQIPTSSLQCAKLLSLADGSHAYVILTSIAHNASQFLSLGSSALTRANSLIETVTSPACPPEIQKKLLIFERDVTHLLSPLDGRTEVNKFLCIGMNYVDHCTEQNVPVPTVPLVFSKFGSCVVGPYEGIPHYGPRNDEGDVVATSHAAVTATLDPEPIVTSKLDYEVELGIVIGQTVPRFTSKEDASKYIGGYTVIHDVSARDLQLEANGGQWLLGKCGDGYAPMGPVLVTLDEFMGGNHGNDDDRFAGAGDLHIECRLTPKNGEAMVVQSSSTKNLVFSTPEIVSYLSKFMTLHPGDVIATGTPPGVGCFRKPDPLWLKDGDVVECEIEGIGMIRNEVVNCVEEGSFVPTKVDDSKPNAVEVVPSVVGPPSSLEAQEGLQQRRLKNTVCVVTGAARGLGYGIALRLALEGAKMIAVIDVNQEEIDHAVSQLETEVRQLLEGGNASDGAIFCGFACDVTNTEQVADTVRHIATISPTQRIDILVQSAGVVGQTSLLTHQVEPSNFDFVMNVNVKGIFNGCQAVLPYMLQQNYGRIINIASIAGKEGNAGMLAYSTSKAAVIGLTKTIGKEYALNGITCNAIAPAVVRTKMVADMPEEQVKYMTDKIPMKRCGKVEEIAALVAFVASEDAAFTTGFCFDATGGRSVY</sequence>
<dbReference type="InterPro" id="IPR036663">
    <property type="entry name" value="Fumarylacetoacetase_C_sf"/>
</dbReference>
<dbReference type="PANTHER" id="PTHR42796:SF4">
    <property type="entry name" value="FUMARYLACETOACETATE HYDROLASE DOMAIN-CONTAINING PROTEIN 2A"/>
    <property type="match status" value="1"/>
</dbReference>
<proteinExistence type="inferred from homology"/>
<dbReference type="EMBL" id="JABMIG020000145">
    <property type="protein sequence ID" value="KAL3789141.1"/>
    <property type="molecule type" value="Genomic_DNA"/>
</dbReference>
<evidence type="ECO:0000259" key="3">
    <source>
        <dbReference type="Pfam" id="PF01557"/>
    </source>
</evidence>
<keyword evidence="5" id="KW-1185">Reference proteome</keyword>
<dbReference type="SUPFAM" id="SSF56529">
    <property type="entry name" value="FAH"/>
    <property type="match status" value="1"/>
</dbReference>
<evidence type="ECO:0000256" key="2">
    <source>
        <dbReference type="ARBA" id="ARBA00022723"/>
    </source>
</evidence>
<dbReference type="Pfam" id="PF13561">
    <property type="entry name" value="adh_short_C2"/>
    <property type="match status" value="1"/>
</dbReference>